<feature type="transmembrane region" description="Helical" evidence="6">
    <location>
        <begin position="135"/>
        <end position="154"/>
    </location>
</feature>
<dbReference type="Pfam" id="PF02118">
    <property type="entry name" value="Srg"/>
    <property type="match status" value="1"/>
</dbReference>
<reference evidence="8" key="1">
    <citation type="journal article" date="2020" name="Ecol. Evol.">
        <title>Genome structure and content of the rice root-knot nematode (Meloidogyne graminicola).</title>
        <authorList>
            <person name="Phan N.T."/>
            <person name="Danchin E.G.J."/>
            <person name="Klopp C."/>
            <person name="Perfus-Barbeoch L."/>
            <person name="Kozlowski D.K."/>
            <person name="Koutsovoulos G.D."/>
            <person name="Lopez-Roques C."/>
            <person name="Bouchez O."/>
            <person name="Zahm M."/>
            <person name="Besnard G."/>
            <person name="Bellafiore S."/>
        </authorList>
    </citation>
    <scope>NUCLEOTIDE SEQUENCE</scope>
    <source>
        <strain evidence="8">VN-18</strain>
    </source>
</reference>
<dbReference type="GO" id="GO:0007606">
    <property type="term" value="P:sensory perception of chemical stimulus"/>
    <property type="evidence" value="ECO:0007669"/>
    <property type="project" value="UniProtKB-UniRule"/>
</dbReference>
<keyword evidence="8" id="KW-0675">Receptor</keyword>
<evidence type="ECO:0000256" key="5">
    <source>
        <dbReference type="ARBA" id="ARBA00023136"/>
    </source>
</evidence>
<dbReference type="PROSITE" id="PS50262">
    <property type="entry name" value="G_PROTEIN_RECEP_F1_2"/>
    <property type="match status" value="1"/>
</dbReference>
<dbReference type="AlphaFoldDB" id="A0A8T0A3I6"/>
<proteinExistence type="inferred from homology"/>
<protein>
    <recommendedName>
        <fullName evidence="6">Serpentine receptor class gamma</fullName>
    </recommendedName>
</protein>
<comment type="caution">
    <text evidence="6">Lacks conserved residue(s) required for the propagation of feature annotation.</text>
</comment>
<dbReference type="SUPFAM" id="SSF81321">
    <property type="entry name" value="Family A G protein-coupled receptor-like"/>
    <property type="match status" value="1"/>
</dbReference>
<dbReference type="EMBL" id="JABEBT010000002">
    <property type="protein sequence ID" value="KAF7640102.1"/>
    <property type="molecule type" value="Genomic_DNA"/>
</dbReference>
<keyword evidence="9" id="KW-1185">Reference proteome</keyword>
<gene>
    <name evidence="8" type="ORF">Mgra_00000548</name>
</gene>
<feature type="transmembrane region" description="Helical" evidence="6">
    <location>
        <begin position="275"/>
        <end position="294"/>
    </location>
</feature>
<feature type="transmembrane region" description="Helical" evidence="6">
    <location>
        <begin position="90"/>
        <end position="115"/>
    </location>
</feature>
<comment type="subcellular location">
    <subcellularLocation>
        <location evidence="1">Membrane</location>
        <topology evidence="1">Multi-pass membrane protein</topology>
    </subcellularLocation>
</comment>
<feature type="transmembrane region" description="Helical" evidence="6">
    <location>
        <begin position="16"/>
        <end position="36"/>
    </location>
</feature>
<feature type="domain" description="G-protein coupled receptors family 1 profile" evidence="7">
    <location>
        <begin position="30"/>
        <end position="244"/>
    </location>
</feature>
<accession>A0A8T0A3I6</accession>
<dbReference type="InterPro" id="IPR000609">
    <property type="entry name" value="7TM_GPCR_serpentine_rcpt_Srg"/>
</dbReference>
<dbReference type="GO" id="GO:0004888">
    <property type="term" value="F:transmembrane signaling receptor activity"/>
    <property type="evidence" value="ECO:0007669"/>
    <property type="project" value="InterPro"/>
</dbReference>
<evidence type="ECO:0000259" key="7">
    <source>
        <dbReference type="PROSITE" id="PS50262"/>
    </source>
</evidence>
<dbReference type="OrthoDB" id="5845121at2759"/>
<feature type="transmembrane region" description="Helical" evidence="6">
    <location>
        <begin position="183"/>
        <end position="210"/>
    </location>
</feature>
<sequence>MLNDILNLIISLRNHFIYFAISISFPSIILYILEIITILRHKQFKNPFYTLILTRAITNVIYTLDSYYCYRLPVLFGNFLYPFYNKLPNFILNLQYFLTSYSLTADFLGTIFILLNRLTAITMGINYKIFWKKMVKYSCLLILGLPMIFFIQMFTVNSFLYKEQTNDNNTIISFYITSEFNPFYVQINVILSILFMFICFFINIATLILYKKHCKLTLTIKSTQQINSERKEYKLLLYAIFTFFGHAIMALNQVLFYFVSNTNDMKIIGASYTQYPWTMDVGSVLIPSWLLFWASDNFRFQLIKDFCPKFLLKQLFKENQTSIVTPIIIIIHLFI</sequence>
<name>A0A8T0A3I6_9BILA</name>
<evidence type="ECO:0000313" key="9">
    <source>
        <dbReference type="Proteomes" id="UP000605970"/>
    </source>
</evidence>
<comment type="similarity">
    <text evidence="2 6">Belongs to the nematode receptor-like protein srg family.</text>
</comment>
<dbReference type="PANTHER" id="PTHR31627">
    <property type="entry name" value="SERPENTINE RECEPTOR CLASS GAMMA-RELATED"/>
    <property type="match status" value="1"/>
</dbReference>
<evidence type="ECO:0000256" key="6">
    <source>
        <dbReference type="RuleBase" id="RU280813"/>
    </source>
</evidence>
<keyword evidence="4 6" id="KW-1133">Transmembrane helix</keyword>
<dbReference type="GO" id="GO:0016020">
    <property type="term" value="C:membrane"/>
    <property type="evidence" value="ECO:0007669"/>
    <property type="project" value="UniProtKB-SubCell"/>
</dbReference>
<evidence type="ECO:0000256" key="4">
    <source>
        <dbReference type="ARBA" id="ARBA00022989"/>
    </source>
</evidence>
<comment type="caution">
    <text evidence="8">The sequence shown here is derived from an EMBL/GenBank/DDBJ whole genome shotgun (WGS) entry which is preliminary data.</text>
</comment>
<dbReference type="Gene3D" id="1.20.1070.10">
    <property type="entry name" value="Rhodopsin 7-helix transmembrane proteins"/>
    <property type="match status" value="1"/>
</dbReference>
<feature type="transmembrane region" description="Helical" evidence="6">
    <location>
        <begin position="235"/>
        <end position="255"/>
    </location>
</feature>
<evidence type="ECO:0000256" key="1">
    <source>
        <dbReference type="ARBA" id="ARBA00004141"/>
    </source>
</evidence>
<dbReference type="Proteomes" id="UP000605970">
    <property type="component" value="Unassembled WGS sequence"/>
</dbReference>
<evidence type="ECO:0000256" key="2">
    <source>
        <dbReference type="ARBA" id="ARBA00005692"/>
    </source>
</evidence>
<keyword evidence="3 6" id="KW-0812">Transmembrane</keyword>
<keyword evidence="5 6" id="KW-0472">Membrane</keyword>
<evidence type="ECO:0000313" key="8">
    <source>
        <dbReference type="EMBL" id="KAF7640102.1"/>
    </source>
</evidence>
<evidence type="ECO:0000256" key="3">
    <source>
        <dbReference type="ARBA" id="ARBA00022692"/>
    </source>
</evidence>
<dbReference type="InterPro" id="IPR017452">
    <property type="entry name" value="GPCR_Rhodpsn_7TM"/>
</dbReference>
<organism evidence="8 9">
    <name type="scientific">Meloidogyne graminicola</name>
    <dbReference type="NCBI Taxonomy" id="189291"/>
    <lineage>
        <taxon>Eukaryota</taxon>
        <taxon>Metazoa</taxon>
        <taxon>Ecdysozoa</taxon>
        <taxon>Nematoda</taxon>
        <taxon>Chromadorea</taxon>
        <taxon>Rhabditida</taxon>
        <taxon>Tylenchina</taxon>
        <taxon>Tylenchomorpha</taxon>
        <taxon>Tylenchoidea</taxon>
        <taxon>Meloidogynidae</taxon>
        <taxon>Meloidogyninae</taxon>
        <taxon>Meloidogyne</taxon>
    </lineage>
</organism>
<dbReference type="InterPro" id="IPR051119">
    <property type="entry name" value="Nematode_SR-like"/>
</dbReference>